<protein>
    <submittedName>
        <fullName evidence="1">Uncharacterized protein</fullName>
    </submittedName>
</protein>
<comment type="caution">
    <text evidence="1">The sequence shown here is derived from an EMBL/GenBank/DDBJ whole genome shotgun (WGS) entry which is preliminary data.</text>
</comment>
<dbReference type="Proteomes" id="UP000238479">
    <property type="component" value="Chromosome 5"/>
</dbReference>
<reference evidence="1 2" key="1">
    <citation type="journal article" date="2018" name="Nat. Genet.">
        <title>The Rosa genome provides new insights in the design of modern roses.</title>
        <authorList>
            <person name="Bendahmane M."/>
        </authorList>
    </citation>
    <scope>NUCLEOTIDE SEQUENCE [LARGE SCALE GENOMIC DNA]</scope>
    <source>
        <strain evidence="2">cv. Old Blush</strain>
    </source>
</reference>
<accession>A0A2P6QB18</accession>
<name>A0A2P6QB18_ROSCH</name>
<dbReference type="EMBL" id="PDCK01000043">
    <property type="protein sequence ID" value="PRQ31376.1"/>
    <property type="molecule type" value="Genomic_DNA"/>
</dbReference>
<keyword evidence="2" id="KW-1185">Reference proteome</keyword>
<evidence type="ECO:0000313" key="2">
    <source>
        <dbReference type="Proteomes" id="UP000238479"/>
    </source>
</evidence>
<gene>
    <name evidence="1" type="ORF">RchiOBHm_Chr5g0034801</name>
</gene>
<dbReference type="AlphaFoldDB" id="A0A2P6QB18"/>
<sequence>MIGHGCITRDENSTINSSHSLLQNHHFFIQNSVHYLSSLLSKTLSKYSEKASCREEL</sequence>
<proteinExistence type="predicted"/>
<organism evidence="1 2">
    <name type="scientific">Rosa chinensis</name>
    <name type="common">China rose</name>
    <dbReference type="NCBI Taxonomy" id="74649"/>
    <lineage>
        <taxon>Eukaryota</taxon>
        <taxon>Viridiplantae</taxon>
        <taxon>Streptophyta</taxon>
        <taxon>Embryophyta</taxon>
        <taxon>Tracheophyta</taxon>
        <taxon>Spermatophyta</taxon>
        <taxon>Magnoliopsida</taxon>
        <taxon>eudicotyledons</taxon>
        <taxon>Gunneridae</taxon>
        <taxon>Pentapetalae</taxon>
        <taxon>rosids</taxon>
        <taxon>fabids</taxon>
        <taxon>Rosales</taxon>
        <taxon>Rosaceae</taxon>
        <taxon>Rosoideae</taxon>
        <taxon>Rosoideae incertae sedis</taxon>
        <taxon>Rosa</taxon>
    </lineage>
</organism>
<evidence type="ECO:0000313" key="1">
    <source>
        <dbReference type="EMBL" id="PRQ31376.1"/>
    </source>
</evidence>
<dbReference type="Gramene" id="PRQ31376">
    <property type="protein sequence ID" value="PRQ31376"/>
    <property type="gene ID" value="RchiOBHm_Chr5g0034801"/>
</dbReference>